<dbReference type="Proteomes" id="UP000663935">
    <property type="component" value="Chromosome"/>
</dbReference>
<dbReference type="PROSITE" id="PS51257">
    <property type="entry name" value="PROKAR_LIPOPROTEIN"/>
    <property type="match status" value="1"/>
</dbReference>
<accession>A0ABX7SUT2</accession>
<evidence type="ECO:0000256" key="3">
    <source>
        <dbReference type="ARBA" id="ARBA00022801"/>
    </source>
</evidence>
<feature type="active site" description="Charge relay system" evidence="5">
    <location>
        <position position="87"/>
    </location>
</feature>
<dbReference type="PANTHER" id="PTHR43399:SF4">
    <property type="entry name" value="CELL WALL-ASSOCIATED PROTEASE"/>
    <property type="match status" value="1"/>
</dbReference>
<dbReference type="Gene3D" id="3.40.50.200">
    <property type="entry name" value="Peptidase S8/S53 domain"/>
    <property type="match status" value="2"/>
</dbReference>
<evidence type="ECO:0000256" key="4">
    <source>
        <dbReference type="ARBA" id="ARBA00022825"/>
    </source>
</evidence>
<dbReference type="PRINTS" id="PR00723">
    <property type="entry name" value="SUBTILISIN"/>
</dbReference>
<feature type="active site" description="Charge relay system" evidence="5">
    <location>
        <position position="474"/>
    </location>
</feature>
<dbReference type="PROSITE" id="PS51892">
    <property type="entry name" value="SUBTILASE"/>
    <property type="match status" value="1"/>
</dbReference>
<proteinExistence type="inferred from homology"/>
<dbReference type="EMBL" id="CP071795">
    <property type="protein sequence ID" value="QTD36721.1"/>
    <property type="molecule type" value="Genomic_DNA"/>
</dbReference>
<dbReference type="InterPro" id="IPR036852">
    <property type="entry name" value="Peptidase_S8/S53_dom_sf"/>
</dbReference>
<evidence type="ECO:0000256" key="2">
    <source>
        <dbReference type="ARBA" id="ARBA00022670"/>
    </source>
</evidence>
<organism evidence="7 8">
    <name type="scientific">Polaribacter batillariae</name>
    <dbReference type="NCBI Taxonomy" id="2808900"/>
    <lineage>
        <taxon>Bacteria</taxon>
        <taxon>Pseudomonadati</taxon>
        <taxon>Bacteroidota</taxon>
        <taxon>Flavobacteriia</taxon>
        <taxon>Flavobacteriales</taxon>
        <taxon>Flavobacteriaceae</taxon>
    </lineage>
</organism>
<feature type="active site" description="Charge relay system" evidence="5">
    <location>
        <position position="308"/>
    </location>
</feature>
<keyword evidence="3 5" id="KW-0378">Hydrolase</keyword>
<dbReference type="SUPFAM" id="SSF52743">
    <property type="entry name" value="Subtilisin-like"/>
    <property type="match status" value="1"/>
</dbReference>
<reference evidence="7 8" key="1">
    <citation type="submission" date="2021-03" db="EMBL/GenBank/DDBJ databases">
        <title>Complete genome of Polaribacter_sp.G4M1.</title>
        <authorList>
            <person name="Jeong S.W."/>
            <person name="Bae J.W."/>
        </authorList>
    </citation>
    <scope>NUCLEOTIDE SEQUENCE [LARGE SCALE GENOMIC DNA]</scope>
    <source>
        <strain evidence="7 8">G4M1</strain>
    </source>
</reference>
<dbReference type="InterPro" id="IPR015500">
    <property type="entry name" value="Peptidase_S8_subtilisin-rel"/>
</dbReference>
<dbReference type="InterPro" id="IPR051048">
    <property type="entry name" value="Peptidase_S8/S53_subtilisin"/>
</dbReference>
<evidence type="ECO:0000256" key="1">
    <source>
        <dbReference type="ARBA" id="ARBA00011073"/>
    </source>
</evidence>
<feature type="domain" description="Peptidase S8/S53" evidence="6">
    <location>
        <begin position="301"/>
        <end position="482"/>
    </location>
</feature>
<dbReference type="PANTHER" id="PTHR43399">
    <property type="entry name" value="SUBTILISIN-RELATED"/>
    <property type="match status" value="1"/>
</dbReference>
<comment type="similarity">
    <text evidence="1 5">Belongs to the peptidase S8 family.</text>
</comment>
<dbReference type="InterPro" id="IPR000209">
    <property type="entry name" value="Peptidase_S8/S53_dom"/>
</dbReference>
<name>A0ABX7SUT2_9FLAO</name>
<sequence length="482" mass="56043">MKNFNKFIILLLIVFIFFSCNKTNYKAIKVNNKIPVKKYKLNSLEDFKNWHFKDILIDTLVGISLNRVYDSLLINRKPKRIIVAVIDMPIEINHSGLKNNIWDNKNEVANNNFDDDKNGYIDDKNGWNFLSNDNGDNNYFVNYEYTRIIKEYSNKFRGKTIREINQKDSTLFNIYKKAELKYAQRFTYAEEEVEYINNLLKWKKEAEDIISKFIRKNNYGINELDSLKKLYPKNKELQDALTQKSNFIEWEFTDDYIKDYKLKAEERVSKLLNLTYNDRKIQGDNPKLISDNSYGSPNFKVNFELLDHGTKMAGVIVNIGKKKELKIMPLAISAYGDEHDKDIALAIRYAVDNGAKVINMSFAKEFSLYPKWVLDAIKYADEKNVLLVNGAGNDNRNLELKNLTWFPNDHEYENETEISDNFLKVGSNGLYINNKLRSSFSNYGNNEVDIFAPGEYIYTTFPKNEYNIVYGGTSASSAITSG</sequence>
<keyword evidence="8" id="KW-1185">Reference proteome</keyword>
<protein>
    <submittedName>
        <fullName evidence="7">S8 family serine peptidase</fullName>
    </submittedName>
</protein>
<evidence type="ECO:0000256" key="5">
    <source>
        <dbReference type="PROSITE-ProRule" id="PRU01240"/>
    </source>
</evidence>
<evidence type="ECO:0000313" key="8">
    <source>
        <dbReference type="Proteomes" id="UP000663935"/>
    </source>
</evidence>
<evidence type="ECO:0000259" key="6">
    <source>
        <dbReference type="Pfam" id="PF00082"/>
    </source>
</evidence>
<evidence type="ECO:0000313" key="7">
    <source>
        <dbReference type="EMBL" id="QTD36721.1"/>
    </source>
</evidence>
<gene>
    <name evidence="7" type="ORF">JL193_11295</name>
</gene>
<keyword evidence="2 5" id="KW-0645">Protease</keyword>
<dbReference type="RefSeq" id="WP_207970903.1">
    <property type="nucleotide sequence ID" value="NZ_CP071795.1"/>
</dbReference>
<keyword evidence="4 5" id="KW-0720">Serine protease</keyword>
<dbReference type="Pfam" id="PF00082">
    <property type="entry name" value="Peptidase_S8"/>
    <property type="match status" value="1"/>
</dbReference>